<comment type="caution">
    <text evidence="1">The sequence shown here is derived from an EMBL/GenBank/DDBJ whole genome shotgun (WGS) entry which is preliminary data.</text>
</comment>
<evidence type="ECO:0000313" key="2">
    <source>
        <dbReference type="Proteomes" id="UP000583944"/>
    </source>
</evidence>
<reference evidence="1 2" key="1">
    <citation type="journal article" date="2019" name="Genome Biol. Evol.">
        <title>Nanopore Sequencing Significantly Improves Genome Assembly of the Protozoan Parasite Trypanosoma cruzi.</title>
        <authorList>
            <person name="Diaz-Viraque F."/>
            <person name="Pita S."/>
            <person name="Greif G."/>
            <person name="de Souza R.C.M."/>
            <person name="Iraola G."/>
            <person name="Robello C."/>
        </authorList>
    </citation>
    <scope>NUCLEOTIDE SEQUENCE [LARGE SCALE GENOMIC DNA]</scope>
    <source>
        <strain evidence="1 2">Berenice</strain>
    </source>
</reference>
<dbReference type="EMBL" id="JABDHM010000077">
    <property type="protein sequence ID" value="KAF5219133.1"/>
    <property type="molecule type" value="Genomic_DNA"/>
</dbReference>
<sequence>MLCGRGMCTATRRKKMLRDDHHDKTGVKLCFVHLREGGLPPGPLGGLFFLRRCALFLFRCVFLRTCEGRFARNPCEASVPSSEKRIPLEKRYFLNLVWAGSSCRFNATLFCGFDACVSGRFDLCSQSTRMWCARRREGACQPFYCLPRCGCRRCLPLFLRSCGFLTRCFGEGVAALIVHDILILVSRSGDIEREGFLLFCFGYPLCLTAGSTQTCTSAPQLVLAGLLTVVTGNRMRHLFSAPFQCRIFFIDWRTPFCPACHFDWIVWDCSPTPSEKAG</sequence>
<dbReference type="Proteomes" id="UP000583944">
    <property type="component" value="Unassembled WGS sequence"/>
</dbReference>
<gene>
    <name evidence="1" type="ORF">ECC02_007909</name>
</gene>
<name>A0A7J6XXT0_TRYCR</name>
<protein>
    <submittedName>
        <fullName evidence="1">Uncharacterized protein</fullName>
    </submittedName>
</protein>
<dbReference type="VEuPathDB" id="TriTrypDB:ECC02_007909"/>
<evidence type="ECO:0000313" key="1">
    <source>
        <dbReference type="EMBL" id="KAF5219133.1"/>
    </source>
</evidence>
<organism evidence="1 2">
    <name type="scientific">Trypanosoma cruzi</name>
    <dbReference type="NCBI Taxonomy" id="5693"/>
    <lineage>
        <taxon>Eukaryota</taxon>
        <taxon>Discoba</taxon>
        <taxon>Euglenozoa</taxon>
        <taxon>Kinetoplastea</taxon>
        <taxon>Metakinetoplastina</taxon>
        <taxon>Trypanosomatida</taxon>
        <taxon>Trypanosomatidae</taxon>
        <taxon>Trypanosoma</taxon>
        <taxon>Schizotrypanum</taxon>
    </lineage>
</organism>
<accession>A0A7J6XXT0</accession>
<dbReference type="AlphaFoldDB" id="A0A7J6XXT0"/>
<proteinExistence type="predicted"/>